<evidence type="ECO:0000256" key="2">
    <source>
        <dbReference type="ARBA" id="ARBA00023022"/>
    </source>
</evidence>
<evidence type="ECO:0000313" key="7">
    <source>
        <dbReference type="Proteomes" id="UP000694406"/>
    </source>
</evidence>
<evidence type="ECO:0000313" key="6">
    <source>
        <dbReference type="Ensembl" id="ENSLLTP00000005684.1"/>
    </source>
</evidence>
<dbReference type="SUPFAM" id="SSF57256">
    <property type="entry name" value="Elafin-like"/>
    <property type="match status" value="1"/>
</dbReference>
<sequence length="112" mass="12420">MSPNAKAPSLCASHLILMGGAIHCPPVALLPCPVKQKPGVCPIDRCRCTGPQPNECWSDYGCQEKKKCCYSCCAMLHWIPYYHDLDEKGNILHAPFPLVLKPNLSFPFFFLG</sequence>
<evidence type="ECO:0000259" key="5">
    <source>
        <dbReference type="SMART" id="SM00217"/>
    </source>
</evidence>
<keyword evidence="7" id="KW-1185">Reference proteome</keyword>
<dbReference type="SMART" id="SM00217">
    <property type="entry name" value="WAP"/>
    <property type="match status" value="1"/>
</dbReference>
<keyword evidence="1" id="KW-0929">Antimicrobial</keyword>
<feature type="domain" description="WAP" evidence="5">
    <location>
        <begin position="37"/>
        <end position="81"/>
    </location>
</feature>
<organism evidence="6 7">
    <name type="scientific">Laticauda laticaudata</name>
    <name type="common">Blue-ringed sea krait</name>
    <name type="synonym">Blue-lipped sea krait</name>
    <dbReference type="NCBI Taxonomy" id="8630"/>
    <lineage>
        <taxon>Eukaryota</taxon>
        <taxon>Metazoa</taxon>
        <taxon>Chordata</taxon>
        <taxon>Craniata</taxon>
        <taxon>Vertebrata</taxon>
        <taxon>Euteleostomi</taxon>
        <taxon>Lepidosauria</taxon>
        <taxon>Squamata</taxon>
        <taxon>Bifurcata</taxon>
        <taxon>Unidentata</taxon>
        <taxon>Episquamata</taxon>
        <taxon>Toxicofera</taxon>
        <taxon>Serpentes</taxon>
        <taxon>Colubroidea</taxon>
        <taxon>Elapidae</taxon>
        <taxon>Laticaudinae</taxon>
        <taxon>Laticauda</taxon>
    </lineage>
</organism>
<keyword evidence="3" id="KW-1015">Disulfide bond</keyword>
<comment type="similarity">
    <text evidence="4">Belongs to the venom waprin family.</text>
</comment>
<keyword evidence="2" id="KW-0044">Antibiotic</keyword>
<accession>A0A8C5RMF4</accession>
<dbReference type="InterPro" id="IPR008197">
    <property type="entry name" value="WAP_dom"/>
</dbReference>
<dbReference type="GO" id="GO:0030414">
    <property type="term" value="F:peptidase inhibitor activity"/>
    <property type="evidence" value="ECO:0007669"/>
    <property type="project" value="InterPro"/>
</dbReference>
<reference evidence="6" key="2">
    <citation type="submission" date="2025-09" db="UniProtKB">
        <authorList>
            <consortium name="Ensembl"/>
        </authorList>
    </citation>
    <scope>IDENTIFICATION</scope>
</reference>
<dbReference type="GO" id="GO:0005576">
    <property type="term" value="C:extracellular region"/>
    <property type="evidence" value="ECO:0007669"/>
    <property type="project" value="InterPro"/>
</dbReference>
<evidence type="ECO:0000256" key="4">
    <source>
        <dbReference type="ARBA" id="ARBA00035122"/>
    </source>
</evidence>
<protein>
    <recommendedName>
        <fullName evidence="5">WAP domain-containing protein</fullName>
    </recommendedName>
</protein>
<dbReference type="AlphaFoldDB" id="A0A8C5RMF4"/>
<reference evidence="6" key="1">
    <citation type="submission" date="2025-08" db="UniProtKB">
        <authorList>
            <consortium name="Ensembl"/>
        </authorList>
    </citation>
    <scope>IDENTIFICATION</scope>
</reference>
<dbReference type="Proteomes" id="UP000694406">
    <property type="component" value="Unplaced"/>
</dbReference>
<evidence type="ECO:0000256" key="1">
    <source>
        <dbReference type="ARBA" id="ARBA00022529"/>
    </source>
</evidence>
<dbReference type="InterPro" id="IPR036645">
    <property type="entry name" value="Elafin-like_sf"/>
</dbReference>
<dbReference type="Gene3D" id="4.10.75.10">
    <property type="entry name" value="Elafin-like"/>
    <property type="match status" value="1"/>
</dbReference>
<dbReference type="Ensembl" id="ENSLLTT00000005914.1">
    <property type="protein sequence ID" value="ENSLLTP00000005684.1"/>
    <property type="gene ID" value="ENSLLTG00000004341.1"/>
</dbReference>
<name>A0A8C5RMF4_LATLA</name>
<dbReference type="GO" id="GO:0042742">
    <property type="term" value="P:defense response to bacterium"/>
    <property type="evidence" value="ECO:0007669"/>
    <property type="project" value="UniProtKB-KW"/>
</dbReference>
<evidence type="ECO:0000256" key="3">
    <source>
        <dbReference type="ARBA" id="ARBA00023157"/>
    </source>
</evidence>
<dbReference type="GeneTree" id="ENSGT01040000241867"/>
<proteinExistence type="inferred from homology"/>
<dbReference type="Pfam" id="PF00095">
    <property type="entry name" value="WAP"/>
    <property type="match status" value="1"/>
</dbReference>